<dbReference type="EMBL" id="JAZDUA010000272">
    <property type="protein sequence ID" value="KAK7862522.1"/>
    <property type="molecule type" value="Genomic_DNA"/>
</dbReference>
<comment type="cofactor">
    <cofactor evidence="5">
        <name>[2Fe-2S] cluster</name>
        <dbReference type="ChEBI" id="CHEBI:190135"/>
    </cofactor>
</comment>
<proteinExistence type="predicted"/>
<dbReference type="SMART" id="SM00704">
    <property type="entry name" value="ZnF_CDGSH"/>
    <property type="match status" value="2"/>
</dbReference>
<gene>
    <name evidence="7" type="ORF">R5R35_008993</name>
</gene>
<evidence type="ECO:0000256" key="5">
    <source>
        <dbReference type="ARBA" id="ARBA00034078"/>
    </source>
</evidence>
<dbReference type="Proteomes" id="UP001378592">
    <property type="component" value="Unassembled WGS sequence"/>
</dbReference>
<protein>
    <recommendedName>
        <fullName evidence="6">Iron-binding zinc finger CDGSH type domain-containing protein</fullName>
    </recommendedName>
</protein>
<evidence type="ECO:0000256" key="3">
    <source>
        <dbReference type="ARBA" id="ARBA00023004"/>
    </source>
</evidence>
<keyword evidence="1" id="KW-0001">2Fe-2S</keyword>
<organism evidence="7 8">
    <name type="scientific">Gryllus longicercus</name>
    <dbReference type="NCBI Taxonomy" id="2509291"/>
    <lineage>
        <taxon>Eukaryota</taxon>
        <taxon>Metazoa</taxon>
        <taxon>Ecdysozoa</taxon>
        <taxon>Arthropoda</taxon>
        <taxon>Hexapoda</taxon>
        <taxon>Insecta</taxon>
        <taxon>Pterygota</taxon>
        <taxon>Neoptera</taxon>
        <taxon>Polyneoptera</taxon>
        <taxon>Orthoptera</taxon>
        <taxon>Ensifera</taxon>
        <taxon>Gryllidea</taxon>
        <taxon>Grylloidea</taxon>
        <taxon>Gryllidae</taxon>
        <taxon>Gryllinae</taxon>
        <taxon>Gryllus</taxon>
    </lineage>
</organism>
<keyword evidence="2" id="KW-0479">Metal-binding</keyword>
<feature type="domain" description="Iron-binding zinc finger CDGSH type" evidence="6">
    <location>
        <begin position="71"/>
        <end position="108"/>
    </location>
</feature>
<evidence type="ECO:0000256" key="4">
    <source>
        <dbReference type="ARBA" id="ARBA00023014"/>
    </source>
</evidence>
<dbReference type="Gene3D" id="3.40.5.90">
    <property type="entry name" value="CDGSH iron-sulfur domain, mitoNEET-type"/>
    <property type="match status" value="2"/>
</dbReference>
<dbReference type="GO" id="GO:0051537">
    <property type="term" value="F:2 iron, 2 sulfur cluster binding"/>
    <property type="evidence" value="ECO:0007669"/>
    <property type="project" value="UniProtKB-KW"/>
</dbReference>
<evidence type="ECO:0000256" key="2">
    <source>
        <dbReference type="ARBA" id="ARBA00022723"/>
    </source>
</evidence>
<evidence type="ECO:0000259" key="6">
    <source>
        <dbReference type="SMART" id="SM00704"/>
    </source>
</evidence>
<name>A0AAN9VH58_9ORTH</name>
<evidence type="ECO:0000313" key="8">
    <source>
        <dbReference type="Proteomes" id="UP001378592"/>
    </source>
</evidence>
<sequence>MLVRLSTYSGEYLAPTLFKHFFWKNYARETKVLFSICNILKKKNEDLMPKNPAAEFNSASQQSGNGFIYDKKPFKMICKTSKEYYWCLCGRSKRQPLCDGTHKNPQMNIKLKPVKFTVTESKEYWLCNCKQTSNRPFCDGTHKREDIQAAVK</sequence>
<dbReference type="PANTHER" id="PTHR46491:SF3">
    <property type="entry name" value="CDGSH IRON-SULFUR DOMAIN-CONTAINING PROTEIN 3, MITOCHONDRIAL"/>
    <property type="match status" value="1"/>
</dbReference>
<dbReference type="GO" id="GO:0046872">
    <property type="term" value="F:metal ion binding"/>
    <property type="evidence" value="ECO:0007669"/>
    <property type="project" value="UniProtKB-KW"/>
</dbReference>
<keyword evidence="4" id="KW-0411">Iron-sulfur</keyword>
<keyword evidence="3" id="KW-0408">Iron</keyword>
<keyword evidence="8" id="KW-1185">Reference proteome</keyword>
<dbReference type="PANTHER" id="PTHR46491">
    <property type="entry name" value="CDGSH IRON SULFUR DOMAIN PROTEIN HOMOLOG"/>
    <property type="match status" value="1"/>
</dbReference>
<dbReference type="Pfam" id="PF09360">
    <property type="entry name" value="zf-CDGSH"/>
    <property type="match status" value="2"/>
</dbReference>
<dbReference type="AlphaFoldDB" id="A0AAN9VH58"/>
<comment type="caution">
    <text evidence="7">The sequence shown here is derived from an EMBL/GenBank/DDBJ whole genome shotgun (WGS) entry which is preliminary data.</text>
</comment>
<dbReference type="InterPro" id="IPR042216">
    <property type="entry name" value="MitoNEET_CISD"/>
</dbReference>
<dbReference type="GO" id="GO:0005739">
    <property type="term" value="C:mitochondrion"/>
    <property type="evidence" value="ECO:0007669"/>
    <property type="project" value="TreeGrafter"/>
</dbReference>
<evidence type="ECO:0000256" key="1">
    <source>
        <dbReference type="ARBA" id="ARBA00022714"/>
    </source>
</evidence>
<feature type="domain" description="Iron-binding zinc finger CDGSH type" evidence="6">
    <location>
        <begin position="113"/>
        <end position="148"/>
    </location>
</feature>
<accession>A0AAN9VH58</accession>
<reference evidence="7 8" key="1">
    <citation type="submission" date="2024-03" db="EMBL/GenBank/DDBJ databases">
        <title>The genome assembly and annotation of the cricket Gryllus longicercus Weissman &amp; Gray.</title>
        <authorList>
            <person name="Szrajer S."/>
            <person name="Gray D."/>
            <person name="Ylla G."/>
        </authorList>
    </citation>
    <scope>NUCLEOTIDE SEQUENCE [LARGE SCALE GENOMIC DNA]</scope>
    <source>
        <strain evidence="7">DAG 2021-001</strain>
        <tissue evidence="7">Whole body minus gut</tissue>
    </source>
</reference>
<evidence type="ECO:0000313" key="7">
    <source>
        <dbReference type="EMBL" id="KAK7862522.1"/>
    </source>
</evidence>
<dbReference type="InterPro" id="IPR052950">
    <property type="entry name" value="CISD"/>
</dbReference>
<dbReference type="InterPro" id="IPR018967">
    <property type="entry name" value="FeS-contain_CDGSH-typ"/>
</dbReference>